<dbReference type="GO" id="GO:0003735">
    <property type="term" value="F:structural constituent of ribosome"/>
    <property type="evidence" value="ECO:0007669"/>
    <property type="project" value="InterPro"/>
</dbReference>
<comment type="similarity">
    <text evidence="3">Belongs to the bacterial ribosomal protein bL31 family.</text>
</comment>
<dbReference type="AlphaFoldDB" id="A0A7V3ZSU7"/>
<dbReference type="EMBL" id="DTDP01000019">
    <property type="protein sequence ID" value="HGK53498.1"/>
    <property type="molecule type" value="Genomic_DNA"/>
</dbReference>
<dbReference type="GO" id="GO:0006412">
    <property type="term" value="P:translation"/>
    <property type="evidence" value="ECO:0007669"/>
    <property type="project" value="InterPro"/>
</dbReference>
<evidence type="ECO:0000256" key="3">
    <source>
        <dbReference type="RuleBase" id="RU000564"/>
    </source>
</evidence>
<dbReference type="SUPFAM" id="SSF143800">
    <property type="entry name" value="L28p-like"/>
    <property type="match status" value="1"/>
</dbReference>
<dbReference type="GO" id="GO:0005840">
    <property type="term" value="C:ribosome"/>
    <property type="evidence" value="ECO:0007669"/>
    <property type="project" value="UniProtKB-KW"/>
</dbReference>
<dbReference type="PANTHER" id="PTHR33280:SF1">
    <property type="entry name" value="LARGE RIBOSOMAL SUBUNIT PROTEIN BL31C"/>
    <property type="match status" value="1"/>
</dbReference>
<dbReference type="Gene3D" id="4.10.830.30">
    <property type="entry name" value="Ribosomal protein L31"/>
    <property type="match status" value="1"/>
</dbReference>
<dbReference type="NCBIfam" id="NF000612">
    <property type="entry name" value="PRK00019.1"/>
    <property type="match status" value="1"/>
</dbReference>
<keyword evidence="1 3" id="KW-0689">Ribosomal protein</keyword>
<name>A0A7V3ZSU7_UNCW3</name>
<dbReference type="PRINTS" id="PR01249">
    <property type="entry name" value="RIBOSOMALL31"/>
</dbReference>
<dbReference type="PANTHER" id="PTHR33280">
    <property type="entry name" value="50S RIBOSOMAL PROTEIN L31, CHLOROPLASTIC"/>
    <property type="match status" value="1"/>
</dbReference>
<reference evidence="4" key="1">
    <citation type="journal article" date="2020" name="mSystems">
        <title>Genome- and Community-Level Interaction Insights into Carbon Utilization and Element Cycling Functions of Hydrothermarchaeota in Hydrothermal Sediment.</title>
        <authorList>
            <person name="Zhou Z."/>
            <person name="Liu Y."/>
            <person name="Xu W."/>
            <person name="Pan J."/>
            <person name="Luo Z.H."/>
            <person name="Li M."/>
        </authorList>
    </citation>
    <scope>NUCLEOTIDE SEQUENCE [LARGE SCALE GENOMIC DNA]</scope>
    <source>
        <strain evidence="4">SpSt-695</strain>
    </source>
</reference>
<protein>
    <recommendedName>
        <fullName evidence="3">50S ribosomal protein L31</fullName>
    </recommendedName>
</protein>
<dbReference type="InterPro" id="IPR002150">
    <property type="entry name" value="Ribosomal_bL31"/>
</dbReference>
<accession>A0A7V3ZSU7</accession>
<comment type="caution">
    <text evidence="4">The sequence shown here is derived from an EMBL/GenBank/DDBJ whole genome shotgun (WGS) entry which is preliminary data.</text>
</comment>
<evidence type="ECO:0000256" key="1">
    <source>
        <dbReference type="ARBA" id="ARBA00022980"/>
    </source>
</evidence>
<proteinExistence type="inferred from homology"/>
<dbReference type="InterPro" id="IPR034704">
    <property type="entry name" value="Ribosomal_bL28/bL31-like_sf"/>
</dbReference>
<gene>
    <name evidence="4" type="ORF">ENU72_00535</name>
</gene>
<dbReference type="GO" id="GO:1990904">
    <property type="term" value="C:ribonucleoprotein complex"/>
    <property type="evidence" value="ECO:0007669"/>
    <property type="project" value="UniProtKB-KW"/>
</dbReference>
<sequence length="68" mass="7756">MKKGIHPKYFKAKVVCACGAEYEVYSTKEKIEVETCKNCAPIFIGTEEKKAIVGQLEKFYKKYKKSAT</sequence>
<organism evidence="4">
    <name type="scientific">candidate division WOR-3 bacterium</name>
    <dbReference type="NCBI Taxonomy" id="2052148"/>
    <lineage>
        <taxon>Bacteria</taxon>
        <taxon>Bacteria division WOR-3</taxon>
    </lineage>
</organism>
<evidence type="ECO:0000256" key="2">
    <source>
        <dbReference type="ARBA" id="ARBA00023274"/>
    </source>
</evidence>
<keyword evidence="2 3" id="KW-0687">Ribonucleoprotein</keyword>
<evidence type="ECO:0000313" key="4">
    <source>
        <dbReference type="EMBL" id="HGK53498.1"/>
    </source>
</evidence>
<dbReference type="NCBIfam" id="TIGR00105">
    <property type="entry name" value="L31"/>
    <property type="match status" value="1"/>
</dbReference>
<dbReference type="Pfam" id="PF01197">
    <property type="entry name" value="Ribosomal_L31"/>
    <property type="match status" value="1"/>
</dbReference>
<dbReference type="InterPro" id="IPR042105">
    <property type="entry name" value="Ribosomal_bL31_sf"/>
</dbReference>